<organism evidence="2 3">
    <name type="scientific">Mytilus edulis</name>
    <name type="common">Blue mussel</name>
    <dbReference type="NCBI Taxonomy" id="6550"/>
    <lineage>
        <taxon>Eukaryota</taxon>
        <taxon>Metazoa</taxon>
        <taxon>Spiralia</taxon>
        <taxon>Lophotrochozoa</taxon>
        <taxon>Mollusca</taxon>
        <taxon>Bivalvia</taxon>
        <taxon>Autobranchia</taxon>
        <taxon>Pteriomorphia</taxon>
        <taxon>Mytilida</taxon>
        <taxon>Mytiloidea</taxon>
        <taxon>Mytilidae</taxon>
        <taxon>Mytilinae</taxon>
        <taxon>Mytilus</taxon>
    </lineage>
</organism>
<name>A0A8S3R596_MYTED</name>
<dbReference type="InterPro" id="IPR022894">
    <property type="entry name" value="Oligoribonuclease"/>
</dbReference>
<accession>A0A8S3R596</accession>
<sequence>MAEFLESYGAENRLLKSILFDLKTKEFVAGTKALGLVSKLITCPLWTLLENPKFSIIYMNDKYLELILFLDDSSKNIQSCMRGELLPFGLDTYIERDSIFDALLQSDIYDDTVYMMLQVLLPAICKMSKRLFQDHLPGGKPHNLNDEIKQKVKAAPKTSCYAESVFGQLNCILRMKPSTTTLASALCS</sequence>
<evidence type="ECO:0000256" key="1">
    <source>
        <dbReference type="ARBA" id="ARBA00022722"/>
    </source>
</evidence>
<evidence type="ECO:0000313" key="2">
    <source>
        <dbReference type="EMBL" id="CAG2204375.1"/>
    </source>
</evidence>
<dbReference type="AlphaFoldDB" id="A0A8S3R596"/>
<dbReference type="PANTHER" id="PTHR11046">
    <property type="entry name" value="OLIGORIBONUCLEASE, MITOCHONDRIAL"/>
    <property type="match status" value="1"/>
</dbReference>
<reference evidence="2" key="1">
    <citation type="submission" date="2021-03" db="EMBL/GenBank/DDBJ databases">
        <authorList>
            <person name="Bekaert M."/>
        </authorList>
    </citation>
    <scope>NUCLEOTIDE SEQUENCE</scope>
</reference>
<evidence type="ECO:0000313" key="3">
    <source>
        <dbReference type="Proteomes" id="UP000683360"/>
    </source>
</evidence>
<keyword evidence="1" id="KW-0540">Nuclease</keyword>
<keyword evidence="3" id="KW-1185">Reference proteome</keyword>
<proteinExistence type="predicted"/>
<comment type="caution">
    <text evidence="2">The sequence shown here is derived from an EMBL/GenBank/DDBJ whole genome shotgun (WGS) entry which is preliminary data.</text>
</comment>
<dbReference type="EMBL" id="CAJPWZ010000944">
    <property type="protein sequence ID" value="CAG2204375.1"/>
    <property type="molecule type" value="Genomic_DNA"/>
</dbReference>
<dbReference type="Proteomes" id="UP000683360">
    <property type="component" value="Unassembled WGS sequence"/>
</dbReference>
<keyword evidence="1" id="KW-0378">Hydrolase</keyword>
<gene>
    <name evidence="2" type="ORF">MEDL_18822</name>
</gene>
<dbReference type="OrthoDB" id="6159600at2759"/>
<dbReference type="GO" id="GO:0000175">
    <property type="term" value="F:3'-5'-RNA exonuclease activity"/>
    <property type="evidence" value="ECO:0007669"/>
    <property type="project" value="InterPro"/>
</dbReference>
<dbReference type="PANTHER" id="PTHR11046:SF25">
    <property type="match status" value="1"/>
</dbReference>
<protein>
    <submittedName>
        <fullName evidence="2">Uncharacterized protein</fullName>
    </submittedName>
</protein>